<name>A0A6D2JWF1_9BRAS</name>
<dbReference type="SMART" id="SM00108">
    <property type="entry name" value="B_lectin"/>
    <property type="match status" value="1"/>
</dbReference>
<dbReference type="Pfam" id="PF00954">
    <property type="entry name" value="S_locus_glycop"/>
    <property type="match status" value="1"/>
</dbReference>
<dbReference type="EMBL" id="CACVBM020001228">
    <property type="protein sequence ID" value="CAA7040363.1"/>
    <property type="molecule type" value="Genomic_DNA"/>
</dbReference>
<protein>
    <recommendedName>
        <fullName evidence="5">Bulb-type lectin domain-containing protein</fullName>
    </recommendedName>
</protein>
<evidence type="ECO:0000256" key="3">
    <source>
        <dbReference type="ARBA" id="ARBA00023180"/>
    </source>
</evidence>
<dbReference type="InterPro" id="IPR036426">
    <property type="entry name" value="Bulb-type_lectin_dom_sf"/>
</dbReference>
<dbReference type="InterPro" id="IPR001480">
    <property type="entry name" value="Bulb-type_lectin_dom"/>
</dbReference>
<sequence length="322" mass="36817">MRLLFFFILVLELSSKYESKILPAEPYKLSSQRNMFSPSKFFVLGLFRPGADERWYLGIWHHRFPEQVVWVANRDTPLSEPIGTLEIMDANIVLLDEHGTRVWWTNGTSTTPMGSPLIGELLDSGNLVLRHSKSGGFLWQSFDFPTDALVSEMKLGWDAKSNLNRVLKSWRSFDDPSSGEFTFGVERHGLVQSFIRQKGVPTFRDGPWNTITDGKIGENLTYATYSILVTEDEASYFFRLTNDSFFSILRLDYGGRLKQSTWIPKALKPKEHTIPEDMCGWYNKCGANALCGRDASRENCDCLPGFKPRPRSMGFARLGWWV</sequence>
<organism evidence="6 7">
    <name type="scientific">Microthlaspi erraticum</name>
    <dbReference type="NCBI Taxonomy" id="1685480"/>
    <lineage>
        <taxon>Eukaryota</taxon>
        <taxon>Viridiplantae</taxon>
        <taxon>Streptophyta</taxon>
        <taxon>Embryophyta</taxon>
        <taxon>Tracheophyta</taxon>
        <taxon>Spermatophyta</taxon>
        <taxon>Magnoliopsida</taxon>
        <taxon>eudicotyledons</taxon>
        <taxon>Gunneridae</taxon>
        <taxon>Pentapetalae</taxon>
        <taxon>rosids</taxon>
        <taxon>malvids</taxon>
        <taxon>Brassicales</taxon>
        <taxon>Brassicaceae</taxon>
        <taxon>Coluteocarpeae</taxon>
        <taxon>Microthlaspi</taxon>
    </lineage>
</organism>
<feature type="domain" description="Bulb-type lectin" evidence="5">
    <location>
        <begin position="20"/>
        <end position="142"/>
    </location>
</feature>
<reference evidence="6" key="1">
    <citation type="submission" date="2020-01" db="EMBL/GenBank/DDBJ databases">
        <authorList>
            <person name="Mishra B."/>
        </authorList>
    </citation>
    <scope>NUCLEOTIDE SEQUENCE [LARGE SCALE GENOMIC DNA]</scope>
</reference>
<keyword evidence="1 4" id="KW-0732">Signal</keyword>
<dbReference type="Proteomes" id="UP000467841">
    <property type="component" value="Unassembled WGS sequence"/>
</dbReference>
<evidence type="ECO:0000313" key="7">
    <source>
        <dbReference type="Proteomes" id="UP000467841"/>
    </source>
</evidence>
<keyword evidence="3" id="KW-0325">Glycoprotein</keyword>
<evidence type="ECO:0000259" key="5">
    <source>
        <dbReference type="PROSITE" id="PS50927"/>
    </source>
</evidence>
<evidence type="ECO:0000256" key="1">
    <source>
        <dbReference type="ARBA" id="ARBA00022729"/>
    </source>
</evidence>
<dbReference type="Gene3D" id="2.90.10.10">
    <property type="entry name" value="Bulb-type lectin domain"/>
    <property type="match status" value="1"/>
</dbReference>
<dbReference type="SUPFAM" id="SSF51110">
    <property type="entry name" value="alpha-D-mannose-specific plant lectins"/>
    <property type="match status" value="1"/>
</dbReference>
<evidence type="ECO:0000256" key="2">
    <source>
        <dbReference type="ARBA" id="ARBA00023157"/>
    </source>
</evidence>
<dbReference type="CDD" id="cd00028">
    <property type="entry name" value="B_lectin"/>
    <property type="match status" value="1"/>
</dbReference>
<dbReference type="OrthoDB" id="785331at2759"/>
<dbReference type="PANTHER" id="PTHR32444:SF235">
    <property type="entry name" value="OS01G0783900 PROTEIN"/>
    <property type="match status" value="1"/>
</dbReference>
<keyword evidence="7" id="KW-1185">Reference proteome</keyword>
<keyword evidence="2" id="KW-1015">Disulfide bond</keyword>
<dbReference type="PROSITE" id="PS50927">
    <property type="entry name" value="BULB_LECTIN"/>
    <property type="match status" value="1"/>
</dbReference>
<dbReference type="InterPro" id="IPR000858">
    <property type="entry name" value="S_locus_glycoprot_dom"/>
</dbReference>
<comment type="caution">
    <text evidence="6">The sequence shown here is derived from an EMBL/GenBank/DDBJ whole genome shotgun (WGS) entry which is preliminary data.</text>
</comment>
<dbReference type="PANTHER" id="PTHR32444">
    <property type="entry name" value="BULB-TYPE LECTIN DOMAIN-CONTAINING PROTEIN"/>
    <property type="match status" value="1"/>
</dbReference>
<dbReference type="Pfam" id="PF01453">
    <property type="entry name" value="B_lectin"/>
    <property type="match status" value="1"/>
</dbReference>
<evidence type="ECO:0000256" key="4">
    <source>
        <dbReference type="SAM" id="SignalP"/>
    </source>
</evidence>
<dbReference type="GO" id="GO:0048544">
    <property type="term" value="P:recognition of pollen"/>
    <property type="evidence" value="ECO:0007669"/>
    <property type="project" value="InterPro"/>
</dbReference>
<feature type="signal peptide" evidence="4">
    <location>
        <begin position="1"/>
        <end position="19"/>
    </location>
</feature>
<gene>
    <name evidence="6" type="ORF">MERR_LOCUS27598</name>
</gene>
<feature type="chain" id="PRO_5025479789" description="Bulb-type lectin domain-containing protein" evidence="4">
    <location>
        <begin position="20"/>
        <end position="322"/>
    </location>
</feature>
<dbReference type="AlphaFoldDB" id="A0A6D2JWF1"/>
<proteinExistence type="predicted"/>
<accession>A0A6D2JWF1</accession>
<evidence type="ECO:0000313" key="6">
    <source>
        <dbReference type="EMBL" id="CAA7040363.1"/>
    </source>
</evidence>